<evidence type="ECO:0000259" key="6">
    <source>
        <dbReference type="Pfam" id="PF25954"/>
    </source>
</evidence>
<comment type="subcellular location">
    <subcellularLocation>
        <location evidence="1">Cell envelope</location>
    </subcellularLocation>
</comment>
<dbReference type="SUPFAM" id="SSF111369">
    <property type="entry name" value="HlyD-like secretion proteins"/>
    <property type="match status" value="1"/>
</dbReference>
<proteinExistence type="inferred from homology"/>
<dbReference type="eggNOG" id="COG0845">
    <property type="taxonomic scope" value="Bacteria"/>
</dbReference>
<dbReference type="PROSITE" id="PS51257">
    <property type="entry name" value="PROKAR_LIPOPROTEIN"/>
    <property type="match status" value="1"/>
</dbReference>
<dbReference type="EnsemblBacteria" id="ABF40701">
    <property type="protein sequence ID" value="ABF40701"/>
    <property type="gene ID" value="Acid345_1700"/>
</dbReference>
<gene>
    <name evidence="8" type="ordered locus">Acid345_1700</name>
</gene>
<feature type="domain" description="Multidrug resistance protein MdtA-like barrel-sandwich hybrid" evidence="5">
    <location>
        <begin position="69"/>
        <end position="236"/>
    </location>
</feature>
<feature type="chain" id="PRO_5004191138" evidence="4">
    <location>
        <begin position="23"/>
        <end position="417"/>
    </location>
</feature>
<reference evidence="8 9" key="1">
    <citation type="journal article" date="2009" name="Appl. Environ. Microbiol.">
        <title>Three genomes from the phylum Acidobacteria provide insight into the lifestyles of these microorganisms in soils.</title>
        <authorList>
            <person name="Ward N.L."/>
            <person name="Challacombe J.F."/>
            <person name="Janssen P.H."/>
            <person name="Henrissat B."/>
            <person name="Coutinho P.M."/>
            <person name="Wu M."/>
            <person name="Xie G."/>
            <person name="Haft D.H."/>
            <person name="Sait M."/>
            <person name="Badger J."/>
            <person name="Barabote R.D."/>
            <person name="Bradley B."/>
            <person name="Brettin T.S."/>
            <person name="Brinkac L.M."/>
            <person name="Bruce D."/>
            <person name="Creasy T."/>
            <person name="Daugherty S.C."/>
            <person name="Davidsen T.M."/>
            <person name="DeBoy R.T."/>
            <person name="Detter J.C."/>
            <person name="Dodson R.J."/>
            <person name="Durkin A.S."/>
            <person name="Ganapathy A."/>
            <person name="Gwinn-Giglio M."/>
            <person name="Han C.S."/>
            <person name="Khouri H."/>
            <person name="Kiss H."/>
            <person name="Kothari S.P."/>
            <person name="Madupu R."/>
            <person name="Nelson K.E."/>
            <person name="Nelson W.C."/>
            <person name="Paulsen I."/>
            <person name="Penn K."/>
            <person name="Ren Q."/>
            <person name="Rosovitz M.J."/>
            <person name="Selengut J.D."/>
            <person name="Shrivastava S."/>
            <person name="Sullivan S.A."/>
            <person name="Tapia R."/>
            <person name="Thompson L.S."/>
            <person name="Watkins K.L."/>
            <person name="Yang Q."/>
            <person name="Yu C."/>
            <person name="Zafar N."/>
            <person name="Zhou L."/>
            <person name="Kuske C.R."/>
        </authorList>
    </citation>
    <scope>NUCLEOTIDE SEQUENCE [LARGE SCALE GENOMIC DNA]</scope>
    <source>
        <strain evidence="8 9">Ellin345</strain>
    </source>
</reference>
<dbReference type="NCBIfam" id="TIGR01730">
    <property type="entry name" value="RND_mfp"/>
    <property type="match status" value="1"/>
</dbReference>
<dbReference type="InterPro" id="IPR058627">
    <property type="entry name" value="MdtA-like_C"/>
</dbReference>
<dbReference type="GO" id="GO:1990281">
    <property type="term" value="C:efflux pump complex"/>
    <property type="evidence" value="ECO:0007669"/>
    <property type="project" value="TreeGrafter"/>
</dbReference>
<dbReference type="GO" id="GO:0015562">
    <property type="term" value="F:efflux transmembrane transporter activity"/>
    <property type="evidence" value="ECO:0007669"/>
    <property type="project" value="TreeGrafter"/>
</dbReference>
<evidence type="ECO:0000259" key="5">
    <source>
        <dbReference type="Pfam" id="PF25917"/>
    </source>
</evidence>
<evidence type="ECO:0000313" key="9">
    <source>
        <dbReference type="Proteomes" id="UP000002432"/>
    </source>
</evidence>
<evidence type="ECO:0000256" key="4">
    <source>
        <dbReference type="SAM" id="SignalP"/>
    </source>
</evidence>
<dbReference type="InterPro" id="IPR058625">
    <property type="entry name" value="MdtA-like_BSH"/>
</dbReference>
<dbReference type="Gene3D" id="2.40.420.20">
    <property type="match status" value="1"/>
</dbReference>
<dbReference type="KEGG" id="aba:Acid345_1700"/>
<name>Q1IQZ9_KORVE</name>
<feature type="domain" description="Multidrug resistance protein MdtA-like C-terminal permuted SH3" evidence="7">
    <location>
        <begin position="329"/>
        <end position="387"/>
    </location>
</feature>
<keyword evidence="3" id="KW-0813">Transport</keyword>
<organism evidence="8 9">
    <name type="scientific">Koribacter versatilis (strain Ellin345)</name>
    <dbReference type="NCBI Taxonomy" id="204669"/>
    <lineage>
        <taxon>Bacteria</taxon>
        <taxon>Pseudomonadati</taxon>
        <taxon>Acidobacteriota</taxon>
        <taxon>Terriglobia</taxon>
        <taxon>Terriglobales</taxon>
        <taxon>Candidatus Korobacteraceae</taxon>
        <taxon>Candidatus Korobacter</taxon>
    </lineage>
</organism>
<dbReference type="EMBL" id="CP000360">
    <property type="protein sequence ID" value="ABF40701.1"/>
    <property type="molecule type" value="Genomic_DNA"/>
</dbReference>
<dbReference type="HOGENOM" id="CLU_018816_1_2_0"/>
<dbReference type="PANTHER" id="PTHR30469:SF37">
    <property type="entry name" value="RAGD PROTEIN"/>
    <property type="match status" value="1"/>
</dbReference>
<dbReference type="OrthoDB" id="7422354at2"/>
<feature type="signal peptide" evidence="4">
    <location>
        <begin position="1"/>
        <end position="22"/>
    </location>
</feature>
<accession>Q1IQZ9</accession>
<dbReference type="Gene3D" id="1.10.287.470">
    <property type="entry name" value="Helix hairpin bin"/>
    <property type="match status" value="1"/>
</dbReference>
<evidence type="ECO:0000313" key="8">
    <source>
        <dbReference type="EMBL" id="ABF40701.1"/>
    </source>
</evidence>
<comment type="similarity">
    <text evidence="2">Belongs to the membrane fusion protein (MFP) (TC 8.A.1) family.</text>
</comment>
<dbReference type="Pfam" id="PF25917">
    <property type="entry name" value="BSH_RND"/>
    <property type="match status" value="1"/>
</dbReference>
<protein>
    <submittedName>
        <fullName evidence="8">Secretion protein HlyD</fullName>
    </submittedName>
</protein>
<feature type="domain" description="CusB-like beta-barrel" evidence="6">
    <location>
        <begin position="253"/>
        <end position="325"/>
    </location>
</feature>
<dbReference type="PANTHER" id="PTHR30469">
    <property type="entry name" value="MULTIDRUG RESISTANCE PROTEIN MDTA"/>
    <property type="match status" value="1"/>
</dbReference>
<dbReference type="Gene3D" id="2.40.50.100">
    <property type="match status" value="1"/>
</dbReference>
<sequence length="417" mass="43999">MQPTRKRALLLLGAASLCAAIAFTSSSCSSHSSSVASASSPPRATVAIAKKQPIGNSISVAGEFLPYQEVEIHAKVAGYIRHIGVDIGDRVHTGQELAVLEVPELTAQVEGANAGIKRSQQEITRTKHQEAQAEADHQALHAAAIRLKQASEARPGLIAEQELDDANAKDRASEAQVEAAKAAVAASEQGLDVSRASKSQVSAMSDYSRITAPFDGVVTWRYSDTGALVQAGTSSSSAQPVVKLAEVRTLRLRIPVPESVVPSIHQGQTADVVVSATSEHFTGRVARYTDSLDRATRTMQVEIDVPNPQYKLSSGMYAQVTLHTDQIADALSIPVLAVHRSGDKASVLVVNSSDRIEERAIAIGIEEPNFVQVLTGLKEGERVVVGNASAYQVGELVSPKESSVATVLTSSTQGGSE</sequence>
<dbReference type="AlphaFoldDB" id="Q1IQZ9"/>
<dbReference type="Pfam" id="PF25967">
    <property type="entry name" value="RND-MFP_C"/>
    <property type="match status" value="1"/>
</dbReference>
<evidence type="ECO:0000256" key="3">
    <source>
        <dbReference type="ARBA" id="ARBA00022448"/>
    </source>
</evidence>
<dbReference type="Pfam" id="PF25954">
    <property type="entry name" value="Beta-barrel_RND_2"/>
    <property type="match status" value="1"/>
</dbReference>
<keyword evidence="9" id="KW-1185">Reference proteome</keyword>
<dbReference type="Proteomes" id="UP000002432">
    <property type="component" value="Chromosome"/>
</dbReference>
<evidence type="ECO:0000256" key="2">
    <source>
        <dbReference type="ARBA" id="ARBA00009477"/>
    </source>
</evidence>
<dbReference type="Gene3D" id="2.40.30.170">
    <property type="match status" value="1"/>
</dbReference>
<evidence type="ECO:0000256" key="1">
    <source>
        <dbReference type="ARBA" id="ARBA00004196"/>
    </source>
</evidence>
<dbReference type="InterPro" id="IPR006143">
    <property type="entry name" value="RND_pump_MFP"/>
</dbReference>
<dbReference type="RefSeq" id="WP_011522503.1">
    <property type="nucleotide sequence ID" value="NC_008009.1"/>
</dbReference>
<dbReference type="STRING" id="204669.Acid345_1700"/>
<keyword evidence="4" id="KW-0732">Signal</keyword>
<evidence type="ECO:0000259" key="7">
    <source>
        <dbReference type="Pfam" id="PF25967"/>
    </source>
</evidence>
<dbReference type="InterPro" id="IPR058792">
    <property type="entry name" value="Beta-barrel_RND_2"/>
</dbReference>